<dbReference type="GO" id="GO:0004016">
    <property type="term" value="F:adenylate cyclase activity"/>
    <property type="evidence" value="ECO:0007669"/>
    <property type="project" value="UniProtKB-UniRule"/>
</dbReference>
<dbReference type="InterPro" id="IPR014046">
    <property type="entry name" value="C-di-AMP_synthase"/>
</dbReference>
<proteinExistence type="inferred from homology"/>
<dbReference type="PATRIC" id="fig|796937.3.peg.738"/>
<dbReference type="EMBL" id="AFZE01000007">
    <property type="protein sequence ID" value="EHL15965.1"/>
    <property type="molecule type" value="Genomic_DNA"/>
</dbReference>
<evidence type="ECO:0000256" key="6">
    <source>
        <dbReference type="ARBA" id="ARBA00022741"/>
    </source>
</evidence>
<dbReference type="InterPro" id="IPR003390">
    <property type="entry name" value="DNA_integrity_scan_DisA_N"/>
</dbReference>
<dbReference type="Proteomes" id="UP000003379">
    <property type="component" value="Unassembled WGS sequence"/>
</dbReference>
<gene>
    <name evidence="10" type="primary">dacA</name>
    <name evidence="12" type="ORF">HMPREF9628_00750</name>
    <name evidence="13" type="ORF">HMPREF9629_01540</name>
</gene>
<evidence type="ECO:0000256" key="9">
    <source>
        <dbReference type="ARBA" id="ARBA00023136"/>
    </source>
</evidence>
<dbReference type="PROSITE" id="PS51794">
    <property type="entry name" value="DAC"/>
    <property type="match status" value="1"/>
</dbReference>
<evidence type="ECO:0000256" key="3">
    <source>
        <dbReference type="ARBA" id="ARBA00022679"/>
    </source>
</evidence>
<dbReference type="InterPro" id="IPR036888">
    <property type="entry name" value="DNA_integrity_DisA_N_sf"/>
</dbReference>
<comment type="catalytic activity">
    <reaction evidence="1 10">
        <text>2 ATP = 3',3'-c-di-AMP + 2 diphosphate</text>
        <dbReference type="Rhea" id="RHEA:35655"/>
        <dbReference type="ChEBI" id="CHEBI:30616"/>
        <dbReference type="ChEBI" id="CHEBI:33019"/>
        <dbReference type="ChEBI" id="CHEBI:71500"/>
        <dbReference type="EC" id="2.7.7.85"/>
    </reaction>
</comment>
<evidence type="ECO:0000256" key="5">
    <source>
        <dbReference type="ARBA" id="ARBA00022695"/>
    </source>
</evidence>
<evidence type="ECO:0000256" key="1">
    <source>
        <dbReference type="ARBA" id="ARBA00000877"/>
    </source>
</evidence>
<keyword evidence="4 10" id="KW-0812">Transmembrane</keyword>
<keyword evidence="3 10" id="KW-0808">Transferase</keyword>
<evidence type="ECO:0000256" key="10">
    <source>
        <dbReference type="HAMAP-Rule" id="MF_01499"/>
    </source>
</evidence>
<comment type="function">
    <text evidence="10">Catalyzes the condensation of 2 ATP molecules into cyclic di-AMP (c-di-AMP), a second messenger used to regulate differing processes in different bacteria.</text>
</comment>
<dbReference type="AlphaFoldDB" id="G9XFT4"/>
<keyword evidence="6 10" id="KW-0547">Nucleotide-binding</keyword>
<dbReference type="Proteomes" id="UP000006437">
    <property type="component" value="Unassembled WGS sequence"/>
</dbReference>
<feature type="domain" description="DAC" evidence="11">
    <location>
        <begin position="89"/>
        <end position="249"/>
    </location>
</feature>
<dbReference type="PANTHER" id="PTHR34185">
    <property type="entry name" value="DIADENYLATE CYCLASE"/>
    <property type="match status" value="1"/>
</dbReference>
<dbReference type="HOGENOM" id="CLU_038561_0_1_9"/>
<dbReference type="PIRSF" id="PIRSF004793">
    <property type="entry name" value="UCP004793"/>
    <property type="match status" value="1"/>
</dbReference>
<dbReference type="NCBIfam" id="TIGR00159">
    <property type="entry name" value="diadenylate cyclase CdaA"/>
    <property type="match status" value="1"/>
</dbReference>
<comment type="subunit">
    <text evidence="10">Probably a homodimer.</text>
</comment>
<evidence type="ECO:0000256" key="2">
    <source>
        <dbReference type="ARBA" id="ARBA00022475"/>
    </source>
</evidence>
<dbReference type="PANTHER" id="PTHR34185:SF1">
    <property type="entry name" value="DIADENYLATE CYCLASE"/>
    <property type="match status" value="1"/>
</dbReference>
<keyword evidence="5 10" id="KW-0548">Nucleotidyltransferase</keyword>
<evidence type="ECO:0000313" key="15">
    <source>
        <dbReference type="Proteomes" id="UP000006437"/>
    </source>
</evidence>
<sequence length="285" mass="32534">MWYDEFIYPFIDLITHLKLTDILDILIVAYVSYKLYELIKETRAEQLVKGIFIIVISLKLSEVFQLHAVNWILRNTVTVGLIAIIIVFQPELRRILEYIGRTKLIMKNDEETAKQKVDVINETVQACLSLSRQRIGALIVFERETGINEIIQTGTKLNAIVSRELLINIFIPNTPLHDGAVVIRKNSIIAAACFLPLTENKNLNKELGTRHRAALGITEKSDCLSLVVSEETGYISIAIKGKLYRDLNEERLRNMLSQNLIRNNNNNVLQLKKGGKNDETKSEKF</sequence>
<accession>G9XFT4</accession>
<dbReference type="STRING" id="796937.HMPREF9630_00874"/>
<dbReference type="GO" id="GO:0006171">
    <property type="term" value="P:cAMP biosynthetic process"/>
    <property type="evidence" value="ECO:0007669"/>
    <property type="project" value="InterPro"/>
</dbReference>
<dbReference type="Pfam" id="PF19293">
    <property type="entry name" value="CdaA_N"/>
    <property type="match status" value="1"/>
</dbReference>
<dbReference type="InterPro" id="IPR034701">
    <property type="entry name" value="CdaA"/>
</dbReference>
<evidence type="ECO:0000256" key="8">
    <source>
        <dbReference type="ARBA" id="ARBA00022989"/>
    </source>
</evidence>
<keyword evidence="2 10" id="KW-1003">Cell membrane</keyword>
<dbReference type="Pfam" id="PF02457">
    <property type="entry name" value="DAC"/>
    <property type="match status" value="1"/>
</dbReference>
<evidence type="ECO:0000313" key="14">
    <source>
        <dbReference type="Proteomes" id="UP000003379"/>
    </source>
</evidence>
<reference evidence="13 15" key="1">
    <citation type="submission" date="2011-08" db="EMBL/GenBank/DDBJ databases">
        <title>The Genome Sequence of Eubacteriaceae bacterium ACC19a.</title>
        <authorList>
            <consortium name="The Broad Institute Genome Sequencing Platform"/>
            <person name="Earl A."/>
            <person name="Ward D."/>
            <person name="Feldgarden M."/>
            <person name="Gevers D."/>
            <person name="Sizova M."/>
            <person name="Hazen A."/>
            <person name="Epstein S."/>
            <person name="Young S.K."/>
            <person name="Zeng Q."/>
            <person name="Gargeya S."/>
            <person name="Fitzgerald M."/>
            <person name="Haas B."/>
            <person name="Abouelleil A."/>
            <person name="Alvarado L."/>
            <person name="Arachchi H.M."/>
            <person name="Berlin A."/>
            <person name="Brown A."/>
            <person name="Chapman S.B."/>
            <person name="Chen Z."/>
            <person name="Dunbar C."/>
            <person name="Freedman E."/>
            <person name="Gearin G."/>
            <person name="Gellesch M."/>
            <person name="Goldberg J."/>
            <person name="Griggs A."/>
            <person name="Gujja S."/>
            <person name="Heiman D."/>
            <person name="Howarth C."/>
            <person name="Larson L."/>
            <person name="Lui A."/>
            <person name="MacDonald P.J.P."/>
            <person name="Montmayeur A."/>
            <person name="Murphy C."/>
            <person name="Neiman D."/>
            <person name="Pearson M."/>
            <person name="Priest M."/>
            <person name="Roberts A."/>
            <person name="Saif S."/>
            <person name="Shea T."/>
            <person name="Shenoy N."/>
            <person name="Sisk P."/>
            <person name="Stolte C."/>
            <person name="Sykes S."/>
            <person name="Wortman J."/>
            <person name="Nusbaum C."/>
            <person name="Birren B."/>
        </authorList>
    </citation>
    <scope>NUCLEOTIDE SEQUENCE [LARGE SCALE GENOMIC DNA]</scope>
    <source>
        <strain evidence="13 15">ACC19a</strain>
    </source>
</reference>
<evidence type="ECO:0000256" key="7">
    <source>
        <dbReference type="ARBA" id="ARBA00022840"/>
    </source>
</evidence>
<keyword evidence="7 10" id="KW-0067">ATP-binding</keyword>
<dbReference type="EMBL" id="AFZG01000085">
    <property type="protein sequence ID" value="EHL15827.1"/>
    <property type="molecule type" value="Genomic_DNA"/>
</dbReference>
<dbReference type="FunFam" id="3.40.1700.10:FF:000002">
    <property type="entry name" value="Diadenylate cyclase"/>
    <property type="match status" value="1"/>
</dbReference>
<dbReference type="GO" id="GO:0106408">
    <property type="term" value="F:diadenylate cyclase activity"/>
    <property type="evidence" value="ECO:0007669"/>
    <property type="project" value="UniProtKB-EC"/>
</dbReference>
<reference evidence="12 14" key="2">
    <citation type="submission" date="2011-08" db="EMBL/GenBank/DDBJ databases">
        <title>The Genome Sequence of Eubacteriaceae bacterium CM5.</title>
        <authorList>
            <consortium name="The Broad Institute Genome Sequencing Platform"/>
            <person name="Earl A."/>
            <person name="Ward D."/>
            <person name="Feldgarden M."/>
            <person name="Gevers D."/>
            <person name="Sizova M."/>
            <person name="Hazen A."/>
            <person name="Epstein S."/>
            <person name="Young S.K."/>
            <person name="Zeng Q."/>
            <person name="Gargeya S."/>
            <person name="Fitzgerald M."/>
            <person name="Haas B."/>
            <person name="Abouelleil A."/>
            <person name="Alvarado L."/>
            <person name="Arachchi H.M."/>
            <person name="Berlin A."/>
            <person name="Brown A."/>
            <person name="Chapman S.B."/>
            <person name="Chen Z."/>
            <person name="Dunbar C."/>
            <person name="Freedman E."/>
            <person name="Gearin G."/>
            <person name="Gellesch M."/>
            <person name="Goldberg J."/>
            <person name="Griggs A."/>
            <person name="Gujja S."/>
            <person name="Heiman D."/>
            <person name="Howarth C."/>
            <person name="Larson L."/>
            <person name="Lui A."/>
            <person name="MacDonald P.J.P."/>
            <person name="Montmayeur A."/>
            <person name="Murphy C."/>
            <person name="Neiman D."/>
            <person name="Pearson M."/>
            <person name="Priest M."/>
            <person name="Roberts A."/>
            <person name="Saif S."/>
            <person name="Shea T."/>
            <person name="Shenoy N."/>
            <person name="Sisk P."/>
            <person name="Stolte C."/>
            <person name="Sykes S."/>
            <person name="Wortman J."/>
            <person name="Nusbaum C."/>
            <person name="Birren B."/>
        </authorList>
    </citation>
    <scope>NUCLEOTIDE SEQUENCE [LARGE SCALE GENOMIC DNA]</scope>
    <source>
        <strain evidence="12 14">CM5</strain>
    </source>
</reference>
<dbReference type="RefSeq" id="WP_009525769.1">
    <property type="nucleotide sequence ID" value="NZ_JBQMYZ010000036.1"/>
</dbReference>
<evidence type="ECO:0000313" key="12">
    <source>
        <dbReference type="EMBL" id="EHL15827.1"/>
    </source>
</evidence>
<dbReference type="Gene3D" id="3.40.1700.10">
    <property type="entry name" value="DNA integrity scanning protein, DisA, N-terminal domain"/>
    <property type="match status" value="1"/>
</dbReference>
<keyword evidence="9 10" id="KW-0472">Membrane</keyword>
<organism evidence="12 14">
    <name type="scientific">Peptoanaerobacter stomatis</name>
    <dbReference type="NCBI Taxonomy" id="796937"/>
    <lineage>
        <taxon>Bacteria</taxon>
        <taxon>Bacillati</taxon>
        <taxon>Bacillota</taxon>
        <taxon>Clostridia</taxon>
        <taxon>Peptostreptococcales</taxon>
        <taxon>Filifactoraceae</taxon>
        <taxon>Peptoanaerobacter</taxon>
    </lineage>
</organism>
<dbReference type="HAMAP" id="MF_01499">
    <property type="entry name" value="DacA"/>
    <property type="match status" value="1"/>
</dbReference>
<comment type="similarity">
    <text evidence="10">Belongs to the adenylate cyclase family. DacA/CdaA subfamily.</text>
</comment>
<dbReference type="InterPro" id="IPR045585">
    <property type="entry name" value="CdaA_N"/>
</dbReference>
<dbReference type="SUPFAM" id="SSF143597">
    <property type="entry name" value="YojJ-like"/>
    <property type="match status" value="1"/>
</dbReference>
<dbReference type="EC" id="2.7.7.85" evidence="10"/>
<keyword evidence="8 10" id="KW-1133">Transmembrane helix</keyword>
<name>G9XFT4_9FIRM</name>
<comment type="caution">
    <text evidence="12">The sequence shown here is derived from an EMBL/GenBank/DDBJ whole genome shotgun (WGS) entry which is preliminary data.</text>
</comment>
<protein>
    <recommendedName>
        <fullName evidence="10">Diadenylate cyclase</fullName>
        <shortName evidence="10">DAC</shortName>
        <ecNumber evidence="10">2.7.7.85</ecNumber>
    </recommendedName>
    <alternativeName>
        <fullName evidence="10">Cyclic-di-AMP synthase</fullName>
        <shortName evidence="10">c-di-AMP synthase</shortName>
    </alternativeName>
</protein>
<dbReference type="InterPro" id="IPR050338">
    <property type="entry name" value="DisA"/>
</dbReference>
<evidence type="ECO:0000256" key="4">
    <source>
        <dbReference type="ARBA" id="ARBA00022692"/>
    </source>
</evidence>
<dbReference type="GO" id="GO:0005524">
    <property type="term" value="F:ATP binding"/>
    <property type="evidence" value="ECO:0007669"/>
    <property type="project" value="UniProtKB-UniRule"/>
</dbReference>
<accession>G9WZD9</accession>
<evidence type="ECO:0000259" key="11">
    <source>
        <dbReference type="PROSITE" id="PS51794"/>
    </source>
</evidence>
<evidence type="ECO:0000313" key="13">
    <source>
        <dbReference type="EMBL" id="EHL15965.1"/>
    </source>
</evidence>